<evidence type="ECO:0000256" key="5">
    <source>
        <dbReference type="ARBA" id="ARBA00022833"/>
    </source>
</evidence>
<dbReference type="PANTHER" id="PTHR23235">
    <property type="entry name" value="KRUEPPEL-LIKE TRANSCRIPTION FACTOR"/>
    <property type="match status" value="1"/>
</dbReference>
<dbReference type="SUPFAM" id="SSF57667">
    <property type="entry name" value="beta-beta-alpha zinc fingers"/>
    <property type="match status" value="2"/>
</dbReference>
<keyword evidence="6" id="KW-0539">Nucleus</keyword>
<feature type="domain" description="C2H2-type" evidence="9">
    <location>
        <begin position="168"/>
        <end position="197"/>
    </location>
</feature>
<accession>A0A3M7TAF2</accession>
<evidence type="ECO:0000256" key="4">
    <source>
        <dbReference type="ARBA" id="ARBA00022771"/>
    </source>
</evidence>
<dbReference type="PANTHER" id="PTHR23235:SF164">
    <property type="entry name" value="C2H2-TYPE DOMAIN-CONTAINING PROTEIN"/>
    <property type="match status" value="1"/>
</dbReference>
<feature type="region of interest" description="Disordered" evidence="8">
    <location>
        <begin position="105"/>
        <end position="168"/>
    </location>
</feature>
<dbReference type="OrthoDB" id="6365676at2759"/>
<evidence type="ECO:0000256" key="1">
    <source>
        <dbReference type="ARBA" id="ARBA00004123"/>
    </source>
</evidence>
<comment type="caution">
    <text evidence="10">The sequence shown here is derived from an EMBL/GenBank/DDBJ whole genome shotgun (WGS) entry which is preliminary data.</text>
</comment>
<dbReference type="GO" id="GO:0000978">
    <property type="term" value="F:RNA polymerase II cis-regulatory region sequence-specific DNA binding"/>
    <property type="evidence" value="ECO:0007669"/>
    <property type="project" value="TreeGrafter"/>
</dbReference>
<sequence length="269" mass="30096">MSFNPTLNNFANPFQVFDQQQQQQLIMFLIKQQLALQQEEQQQQALRDSSQDDVNAATLLLSLSRATNELGVKPGPAQTPQPPAERKYIKPHPKFRFTSEHLHNEERAKAEPKQAPSQLIDFTPPQSPREAKSVESGGGGGASVAALLTPASSPGSAHSAPNGKPRNHVCPYDNCSKKYFKSSHLKAHIRVHTGERPYICKWESCNKSFSRSDELSRHFRTHTGEKKFVCSVCLNRFMRSDHLSKHMKRHSAVLSAPAINLKIAPGKRK</sequence>
<dbReference type="InterPro" id="IPR013087">
    <property type="entry name" value="Znf_C2H2_type"/>
</dbReference>
<dbReference type="Pfam" id="PF00096">
    <property type="entry name" value="zf-C2H2"/>
    <property type="match status" value="3"/>
</dbReference>
<keyword evidence="2" id="KW-0479">Metal-binding</keyword>
<dbReference type="SMART" id="SM00355">
    <property type="entry name" value="ZnF_C2H2"/>
    <property type="match status" value="3"/>
</dbReference>
<feature type="domain" description="C2H2-type" evidence="9">
    <location>
        <begin position="198"/>
        <end position="227"/>
    </location>
</feature>
<dbReference type="GO" id="GO:0008270">
    <property type="term" value="F:zinc ion binding"/>
    <property type="evidence" value="ECO:0007669"/>
    <property type="project" value="UniProtKB-KW"/>
</dbReference>
<dbReference type="GO" id="GO:0000981">
    <property type="term" value="F:DNA-binding transcription factor activity, RNA polymerase II-specific"/>
    <property type="evidence" value="ECO:0007669"/>
    <property type="project" value="TreeGrafter"/>
</dbReference>
<feature type="compositionally biased region" description="Low complexity" evidence="8">
    <location>
        <begin position="143"/>
        <end position="161"/>
    </location>
</feature>
<dbReference type="PROSITE" id="PS00028">
    <property type="entry name" value="ZINC_FINGER_C2H2_1"/>
    <property type="match status" value="3"/>
</dbReference>
<dbReference type="InterPro" id="IPR036236">
    <property type="entry name" value="Znf_C2H2_sf"/>
</dbReference>
<evidence type="ECO:0000256" key="6">
    <source>
        <dbReference type="ARBA" id="ARBA00023242"/>
    </source>
</evidence>
<dbReference type="Gene3D" id="3.30.160.60">
    <property type="entry name" value="Classic Zinc Finger"/>
    <property type="match status" value="3"/>
</dbReference>
<feature type="domain" description="C2H2-type" evidence="9">
    <location>
        <begin position="228"/>
        <end position="251"/>
    </location>
</feature>
<keyword evidence="4 7" id="KW-0863">Zinc-finger</keyword>
<evidence type="ECO:0000256" key="7">
    <source>
        <dbReference type="PROSITE-ProRule" id="PRU00042"/>
    </source>
</evidence>
<evidence type="ECO:0000313" key="11">
    <source>
        <dbReference type="Proteomes" id="UP000276133"/>
    </source>
</evidence>
<dbReference type="FunFam" id="3.30.160.60:FF:000018">
    <property type="entry name" value="Krueppel-like factor 15"/>
    <property type="match status" value="1"/>
</dbReference>
<name>A0A3M7TAF2_BRAPC</name>
<dbReference type="PROSITE" id="PS50157">
    <property type="entry name" value="ZINC_FINGER_C2H2_2"/>
    <property type="match status" value="3"/>
</dbReference>
<dbReference type="AlphaFoldDB" id="A0A3M7TAF2"/>
<proteinExistence type="predicted"/>
<evidence type="ECO:0000256" key="3">
    <source>
        <dbReference type="ARBA" id="ARBA00022737"/>
    </source>
</evidence>
<keyword evidence="5" id="KW-0862">Zinc</keyword>
<evidence type="ECO:0000259" key="9">
    <source>
        <dbReference type="PROSITE" id="PS50157"/>
    </source>
</evidence>
<dbReference type="FunFam" id="3.30.160.60:FF:000072">
    <property type="entry name" value="zinc finger protein 143 isoform X1"/>
    <property type="match status" value="1"/>
</dbReference>
<gene>
    <name evidence="10" type="ORF">BpHYR1_008698</name>
</gene>
<feature type="region of interest" description="Disordered" evidence="8">
    <location>
        <begin position="67"/>
        <end position="88"/>
    </location>
</feature>
<keyword evidence="3" id="KW-0677">Repeat</keyword>
<organism evidence="10 11">
    <name type="scientific">Brachionus plicatilis</name>
    <name type="common">Marine rotifer</name>
    <name type="synonym">Brachionus muelleri</name>
    <dbReference type="NCBI Taxonomy" id="10195"/>
    <lineage>
        <taxon>Eukaryota</taxon>
        <taxon>Metazoa</taxon>
        <taxon>Spiralia</taxon>
        <taxon>Gnathifera</taxon>
        <taxon>Rotifera</taxon>
        <taxon>Eurotatoria</taxon>
        <taxon>Monogononta</taxon>
        <taxon>Pseudotrocha</taxon>
        <taxon>Ploima</taxon>
        <taxon>Brachionidae</taxon>
        <taxon>Brachionus</taxon>
    </lineage>
</organism>
<dbReference type="Proteomes" id="UP000276133">
    <property type="component" value="Unassembled WGS sequence"/>
</dbReference>
<dbReference type="FunFam" id="3.30.160.60:FF:000624">
    <property type="entry name" value="zinc finger protein 697"/>
    <property type="match status" value="1"/>
</dbReference>
<reference evidence="10 11" key="1">
    <citation type="journal article" date="2018" name="Sci. Rep.">
        <title>Genomic signatures of local adaptation to the degree of environmental predictability in rotifers.</title>
        <authorList>
            <person name="Franch-Gras L."/>
            <person name="Hahn C."/>
            <person name="Garcia-Roger E.M."/>
            <person name="Carmona M.J."/>
            <person name="Serra M."/>
            <person name="Gomez A."/>
        </authorList>
    </citation>
    <scope>NUCLEOTIDE SEQUENCE [LARGE SCALE GENOMIC DNA]</scope>
    <source>
        <strain evidence="10">HYR1</strain>
    </source>
</reference>
<dbReference type="GO" id="GO:0005634">
    <property type="term" value="C:nucleus"/>
    <property type="evidence" value="ECO:0007669"/>
    <property type="project" value="UniProtKB-SubCell"/>
</dbReference>
<comment type="subcellular location">
    <subcellularLocation>
        <location evidence="1">Nucleus</location>
    </subcellularLocation>
</comment>
<dbReference type="STRING" id="10195.A0A3M7TAF2"/>
<evidence type="ECO:0000313" key="10">
    <source>
        <dbReference type="EMBL" id="RNA45084.1"/>
    </source>
</evidence>
<evidence type="ECO:0000256" key="8">
    <source>
        <dbReference type="SAM" id="MobiDB-lite"/>
    </source>
</evidence>
<keyword evidence="11" id="KW-1185">Reference proteome</keyword>
<dbReference type="EMBL" id="REGN01000030">
    <property type="protein sequence ID" value="RNA45084.1"/>
    <property type="molecule type" value="Genomic_DNA"/>
</dbReference>
<protein>
    <submittedName>
        <fullName evidence="10">Krueppel-like factor 10 isoform X2</fullName>
    </submittedName>
</protein>
<evidence type="ECO:0000256" key="2">
    <source>
        <dbReference type="ARBA" id="ARBA00022723"/>
    </source>
</evidence>